<dbReference type="AlphaFoldDB" id="A0A485K6E4"/>
<protein>
    <submittedName>
        <fullName evidence="3">Aste57867_870 protein</fullName>
    </submittedName>
</protein>
<evidence type="ECO:0000313" key="2">
    <source>
        <dbReference type="EMBL" id="KAF0719674.1"/>
    </source>
</evidence>
<accession>A0A485K6E4</accession>
<dbReference type="Proteomes" id="UP000332933">
    <property type="component" value="Unassembled WGS sequence"/>
</dbReference>
<reference evidence="2" key="2">
    <citation type="submission" date="2019-06" db="EMBL/GenBank/DDBJ databases">
        <title>Genomics analysis of Aphanomyces spp. identifies a new class of oomycete effector associated with host adaptation.</title>
        <authorList>
            <person name="Gaulin E."/>
        </authorList>
    </citation>
    <scope>NUCLEOTIDE SEQUENCE</scope>
    <source>
        <strain evidence="2">CBS 578.67</strain>
    </source>
</reference>
<name>A0A485K6E4_9STRA</name>
<organism evidence="3 4">
    <name type="scientific">Aphanomyces stellatus</name>
    <dbReference type="NCBI Taxonomy" id="120398"/>
    <lineage>
        <taxon>Eukaryota</taxon>
        <taxon>Sar</taxon>
        <taxon>Stramenopiles</taxon>
        <taxon>Oomycota</taxon>
        <taxon>Saprolegniomycetes</taxon>
        <taxon>Saprolegniales</taxon>
        <taxon>Verrucalvaceae</taxon>
        <taxon>Aphanomyces</taxon>
    </lineage>
</organism>
<feature type="compositionally biased region" description="Basic residues" evidence="1">
    <location>
        <begin position="67"/>
        <end position="79"/>
    </location>
</feature>
<feature type="region of interest" description="Disordered" evidence="1">
    <location>
        <begin position="127"/>
        <end position="157"/>
    </location>
</feature>
<feature type="region of interest" description="Disordered" evidence="1">
    <location>
        <begin position="61"/>
        <end position="90"/>
    </location>
</feature>
<sequence>MDRIVTFASPFLSCHVSQSRHSRTSRIAWTNSTSSNGTHATLATSVTALSWLSFWDPNEVEQDRRGGAQHHRCQERRRHRDDEQVPDTTANSKLRAANIAATDAASFEDHCKALWVKMQAMIITHARPIRRKDQPQRKDDDGPYLGRHRGALRGTNA</sequence>
<evidence type="ECO:0000313" key="4">
    <source>
        <dbReference type="Proteomes" id="UP000332933"/>
    </source>
</evidence>
<feature type="compositionally biased region" description="Basic and acidic residues" evidence="1">
    <location>
        <begin position="131"/>
        <end position="141"/>
    </location>
</feature>
<evidence type="ECO:0000313" key="3">
    <source>
        <dbReference type="EMBL" id="VFT78094.1"/>
    </source>
</evidence>
<evidence type="ECO:0000256" key="1">
    <source>
        <dbReference type="SAM" id="MobiDB-lite"/>
    </source>
</evidence>
<reference evidence="3 4" key="1">
    <citation type="submission" date="2019-03" db="EMBL/GenBank/DDBJ databases">
        <authorList>
            <person name="Gaulin E."/>
            <person name="Dumas B."/>
        </authorList>
    </citation>
    <scope>NUCLEOTIDE SEQUENCE [LARGE SCALE GENOMIC DNA]</scope>
    <source>
        <strain evidence="3">CBS 568.67</strain>
    </source>
</reference>
<keyword evidence="4" id="KW-1185">Reference proteome</keyword>
<dbReference type="EMBL" id="CAADRA010000054">
    <property type="protein sequence ID" value="VFT78094.1"/>
    <property type="molecule type" value="Genomic_DNA"/>
</dbReference>
<proteinExistence type="predicted"/>
<gene>
    <name evidence="3" type="primary">Aste57867_870</name>
    <name evidence="2" type="ORF">As57867_000869</name>
    <name evidence="3" type="ORF">ASTE57867_870</name>
</gene>
<dbReference type="EMBL" id="VJMH01000054">
    <property type="protein sequence ID" value="KAF0719674.1"/>
    <property type="molecule type" value="Genomic_DNA"/>
</dbReference>